<evidence type="ECO:0000313" key="5">
    <source>
        <dbReference type="Proteomes" id="UP001057702"/>
    </source>
</evidence>
<accession>A0ABT1Q274</accession>
<keyword evidence="2" id="KW-0472">Membrane</keyword>
<organism evidence="4 5">
    <name type="scientific">Streptomyces humicola</name>
    <dbReference type="NCBI Taxonomy" id="2953240"/>
    <lineage>
        <taxon>Bacteria</taxon>
        <taxon>Bacillati</taxon>
        <taxon>Actinomycetota</taxon>
        <taxon>Actinomycetes</taxon>
        <taxon>Kitasatosporales</taxon>
        <taxon>Streptomycetaceae</taxon>
        <taxon>Streptomyces</taxon>
    </lineage>
</organism>
<keyword evidence="2" id="KW-1133">Transmembrane helix</keyword>
<keyword evidence="2" id="KW-0812">Transmembrane</keyword>
<evidence type="ECO:0000256" key="1">
    <source>
        <dbReference type="ARBA" id="ARBA00023172"/>
    </source>
</evidence>
<dbReference type="SUPFAM" id="SSF56349">
    <property type="entry name" value="DNA breaking-rejoining enzymes"/>
    <property type="match status" value="1"/>
</dbReference>
<dbReference type="RefSeq" id="WP_255923074.1">
    <property type="nucleotide sequence ID" value="NZ_JANFNG010000029.1"/>
</dbReference>
<dbReference type="Gene3D" id="1.10.443.10">
    <property type="entry name" value="Intergrase catalytic core"/>
    <property type="match status" value="1"/>
</dbReference>
<proteinExistence type="predicted"/>
<comment type="caution">
    <text evidence="4">The sequence shown here is derived from an EMBL/GenBank/DDBJ whole genome shotgun (WGS) entry which is preliminary data.</text>
</comment>
<feature type="transmembrane region" description="Helical" evidence="2">
    <location>
        <begin position="21"/>
        <end position="43"/>
    </location>
</feature>
<reference evidence="4" key="1">
    <citation type="submission" date="2022-06" db="EMBL/GenBank/DDBJ databases">
        <title>Draft genome sequence of Streptomyces sp. RB6PN25 isolated from peat swamp forest in Thailand.</title>
        <authorList>
            <person name="Duangmal K."/>
            <person name="Klaysubun C."/>
        </authorList>
    </citation>
    <scope>NUCLEOTIDE SEQUENCE</scope>
    <source>
        <strain evidence="4">RB6PN25</strain>
    </source>
</reference>
<evidence type="ECO:0000313" key="4">
    <source>
        <dbReference type="EMBL" id="MCQ4084030.1"/>
    </source>
</evidence>
<name>A0ABT1Q274_9ACTN</name>
<protein>
    <submittedName>
        <fullName evidence="4">Tyrosine-type recombinase/integrase</fullName>
    </submittedName>
</protein>
<dbReference type="Pfam" id="PF00589">
    <property type="entry name" value="Phage_integrase"/>
    <property type="match status" value="1"/>
</dbReference>
<dbReference type="InterPro" id="IPR013762">
    <property type="entry name" value="Integrase-like_cat_sf"/>
</dbReference>
<dbReference type="PROSITE" id="PS51898">
    <property type="entry name" value="TYR_RECOMBINASE"/>
    <property type="match status" value="1"/>
</dbReference>
<dbReference type="Proteomes" id="UP001057702">
    <property type="component" value="Unassembled WGS sequence"/>
</dbReference>
<dbReference type="InterPro" id="IPR002104">
    <property type="entry name" value="Integrase_catalytic"/>
</dbReference>
<sequence length="189" mass="20609">MALLLRTARDHHQPAAYWPRAYALLLVLYALCLCVDSLLAAGVDDLGYEKGHRDLDVRLKGGARKPKPVPPYVYYALIVCLNGRTEGFLFCTASGRQLDTPAVWRLIRSVAKRAGLPQVDSIHPHVMKHGAITHALGRPIARIDKIQQWADHRTPGPRSGTTAARSLLDDSPGYDLAASIAGAIDSVID</sequence>
<gene>
    <name evidence="4" type="ORF">NGB36_26465</name>
</gene>
<keyword evidence="1" id="KW-0233">DNA recombination</keyword>
<keyword evidence="5" id="KW-1185">Reference proteome</keyword>
<dbReference type="InterPro" id="IPR011010">
    <property type="entry name" value="DNA_brk_join_enz"/>
</dbReference>
<evidence type="ECO:0000259" key="3">
    <source>
        <dbReference type="PROSITE" id="PS51898"/>
    </source>
</evidence>
<feature type="domain" description="Tyr recombinase" evidence="3">
    <location>
        <begin position="1"/>
        <end position="178"/>
    </location>
</feature>
<evidence type="ECO:0000256" key="2">
    <source>
        <dbReference type="SAM" id="Phobius"/>
    </source>
</evidence>
<dbReference type="EMBL" id="JANFNG010000029">
    <property type="protein sequence ID" value="MCQ4084030.1"/>
    <property type="molecule type" value="Genomic_DNA"/>
</dbReference>